<dbReference type="Pfam" id="PF03422">
    <property type="entry name" value="CBM_6"/>
    <property type="match status" value="1"/>
</dbReference>
<dbReference type="InterPro" id="IPR023232">
    <property type="entry name" value="Glyco_hydro_2_AS"/>
</dbReference>
<organism evidence="10 11">
    <name type="scientific">Pseudolactococcus hodotermopsidis</name>
    <dbReference type="NCBI Taxonomy" id="2709157"/>
    <lineage>
        <taxon>Bacteria</taxon>
        <taxon>Bacillati</taxon>
        <taxon>Bacillota</taxon>
        <taxon>Bacilli</taxon>
        <taxon>Lactobacillales</taxon>
        <taxon>Streptococcaceae</taxon>
        <taxon>Pseudolactococcus</taxon>
    </lineage>
</organism>
<dbReference type="InterPro" id="IPR017853">
    <property type="entry name" value="GH"/>
</dbReference>
<dbReference type="PANTHER" id="PTHR42732">
    <property type="entry name" value="BETA-GALACTOSIDASE"/>
    <property type="match status" value="1"/>
</dbReference>
<evidence type="ECO:0000256" key="2">
    <source>
        <dbReference type="ARBA" id="ARBA00022801"/>
    </source>
</evidence>
<proteinExistence type="inferred from homology"/>
<feature type="domain" description="Glycoside hydrolase family 2" evidence="8">
    <location>
        <begin position="656"/>
        <end position="756"/>
    </location>
</feature>
<dbReference type="InterPro" id="IPR008979">
    <property type="entry name" value="Galactose-bd-like_sf"/>
</dbReference>
<dbReference type="Pfam" id="PF16355">
    <property type="entry name" value="DUF4982"/>
    <property type="match status" value="1"/>
</dbReference>
<dbReference type="GO" id="GO:0030246">
    <property type="term" value="F:carbohydrate binding"/>
    <property type="evidence" value="ECO:0007669"/>
    <property type="project" value="InterPro"/>
</dbReference>
<feature type="domain" description="Glycoside hydrolase family 2 catalytic" evidence="5">
    <location>
        <begin position="265"/>
        <end position="414"/>
    </location>
</feature>
<dbReference type="PANTHER" id="PTHR42732:SF1">
    <property type="entry name" value="BETA-MANNOSIDASE"/>
    <property type="match status" value="1"/>
</dbReference>
<keyword evidence="11" id="KW-1185">Reference proteome</keyword>
<dbReference type="InterPro" id="IPR036156">
    <property type="entry name" value="Beta-gal/glucu_dom_sf"/>
</dbReference>
<evidence type="ECO:0000259" key="5">
    <source>
        <dbReference type="Pfam" id="PF02836"/>
    </source>
</evidence>
<dbReference type="InterPro" id="IPR006103">
    <property type="entry name" value="Glyco_hydro_2_cat"/>
</dbReference>
<reference evidence="10 11" key="1">
    <citation type="submission" date="2020-02" db="EMBL/GenBank/DDBJ databases">
        <title>Draft genome sequence of Lactococcus sp. Hs30E4-3.</title>
        <authorList>
            <person name="Noda S."/>
            <person name="Yuki M."/>
            <person name="Ohkuma M."/>
        </authorList>
    </citation>
    <scope>NUCLEOTIDE SEQUENCE [LARGE SCALE GENOMIC DNA]</scope>
    <source>
        <strain evidence="10 11">Hs30E4-3</strain>
    </source>
</reference>
<dbReference type="AlphaFoldDB" id="A0A6A0BEA5"/>
<dbReference type="GO" id="GO:0005975">
    <property type="term" value="P:carbohydrate metabolic process"/>
    <property type="evidence" value="ECO:0007669"/>
    <property type="project" value="InterPro"/>
</dbReference>
<keyword evidence="3" id="KW-0326">Glycosidase</keyword>
<evidence type="ECO:0000259" key="9">
    <source>
        <dbReference type="Pfam" id="PF22666"/>
    </source>
</evidence>
<evidence type="ECO:0000259" key="6">
    <source>
        <dbReference type="Pfam" id="PF03422"/>
    </source>
</evidence>
<dbReference type="Pfam" id="PF22666">
    <property type="entry name" value="Glyco_hydro_2_N2"/>
    <property type="match status" value="1"/>
</dbReference>
<feature type="domain" description="DUF4982" evidence="7">
    <location>
        <begin position="586"/>
        <end position="642"/>
    </location>
</feature>
<comment type="similarity">
    <text evidence="1">Belongs to the glycosyl hydrolase 2 family.</text>
</comment>
<evidence type="ECO:0000313" key="10">
    <source>
        <dbReference type="EMBL" id="GFH42681.1"/>
    </source>
</evidence>
<dbReference type="InterPro" id="IPR006101">
    <property type="entry name" value="Glyco_hydro_2"/>
</dbReference>
<dbReference type="SUPFAM" id="SSF49785">
    <property type="entry name" value="Galactose-binding domain-like"/>
    <property type="match status" value="1"/>
</dbReference>
<dbReference type="EMBL" id="BLLI01000034">
    <property type="protein sequence ID" value="GFH42681.1"/>
    <property type="molecule type" value="Genomic_DNA"/>
</dbReference>
<dbReference type="Pfam" id="PF00703">
    <property type="entry name" value="Glyco_hydro_2"/>
    <property type="match status" value="1"/>
</dbReference>
<evidence type="ECO:0000256" key="1">
    <source>
        <dbReference type="ARBA" id="ARBA00007401"/>
    </source>
</evidence>
<dbReference type="RefSeq" id="WP_172208946.1">
    <property type="nucleotide sequence ID" value="NZ_BLLI01000034.1"/>
</dbReference>
<dbReference type="Gene3D" id="2.60.40.10">
    <property type="entry name" value="Immunoglobulins"/>
    <property type="match status" value="3"/>
</dbReference>
<evidence type="ECO:0000313" key="11">
    <source>
        <dbReference type="Proteomes" id="UP000480303"/>
    </source>
</evidence>
<dbReference type="Proteomes" id="UP000480303">
    <property type="component" value="Unassembled WGS sequence"/>
</dbReference>
<comment type="caution">
    <text evidence="10">The sequence shown here is derived from an EMBL/GenBank/DDBJ whole genome shotgun (WGS) entry which is preliminary data.</text>
</comment>
<dbReference type="SUPFAM" id="SSF51445">
    <property type="entry name" value="(Trans)glycosidases"/>
    <property type="match status" value="1"/>
</dbReference>
<evidence type="ECO:0000259" key="4">
    <source>
        <dbReference type="Pfam" id="PF00703"/>
    </source>
</evidence>
<dbReference type="SUPFAM" id="SSF49303">
    <property type="entry name" value="beta-Galactosidase/glucuronidase domain"/>
    <property type="match status" value="1"/>
</dbReference>
<dbReference type="PRINTS" id="PR00132">
    <property type="entry name" value="GLHYDRLASE2"/>
</dbReference>
<keyword evidence="2" id="KW-0378">Hydrolase</keyword>
<feature type="domain" description="Beta-mannosidase-like galactose-binding" evidence="9">
    <location>
        <begin position="53"/>
        <end position="128"/>
    </location>
</feature>
<feature type="domain" description="Glycoside hydrolase family 2 immunoglobulin-like beta-sandwich" evidence="4">
    <location>
        <begin position="161"/>
        <end position="259"/>
    </location>
</feature>
<dbReference type="PROSITE" id="PS00608">
    <property type="entry name" value="GLYCOSYL_HYDROL_F2_2"/>
    <property type="match status" value="1"/>
</dbReference>
<evidence type="ECO:0000256" key="3">
    <source>
        <dbReference type="ARBA" id="ARBA00023295"/>
    </source>
</evidence>
<dbReference type="InterPro" id="IPR013783">
    <property type="entry name" value="Ig-like_fold"/>
</dbReference>
<dbReference type="Pfam" id="PF18565">
    <property type="entry name" value="Glyco_hydro2_C5"/>
    <property type="match status" value="1"/>
</dbReference>
<dbReference type="InterPro" id="IPR032311">
    <property type="entry name" value="DUF4982"/>
</dbReference>
<protein>
    <submittedName>
        <fullName evidence="10">Uncharacterized protein</fullName>
    </submittedName>
</protein>
<dbReference type="Gene3D" id="2.60.120.260">
    <property type="entry name" value="Galactose-binding domain-like"/>
    <property type="match status" value="2"/>
</dbReference>
<gene>
    <name evidence="10" type="ORF">Hs30E_12320</name>
</gene>
<dbReference type="InterPro" id="IPR051913">
    <property type="entry name" value="GH2_Domain-Containing"/>
</dbReference>
<dbReference type="InterPro" id="IPR054593">
    <property type="entry name" value="Beta-mannosidase-like_N2"/>
</dbReference>
<name>A0A6A0BEA5_9LACT</name>
<accession>A0A6A0BEA5</accession>
<dbReference type="InterPro" id="IPR040605">
    <property type="entry name" value="Glyco_hydro2_dom5"/>
</dbReference>
<dbReference type="Gene3D" id="3.20.20.80">
    <property type="entry name" value="Glycosidases"/>
    <property type="match status" value="1"/>
</dbReference>
<dbReference type="InterPro" id="IPR005084">
    <property type="entry name" value="CBM6"/>
</dbReference>
<sequence length="1140" mass="130007">MKERLNNDWQFIEQPLGENFSFQKVLDLAEQFEKISIPHDWLIKDVKHLYRDSEGWYKRQLWVETAEELTNQQHFLQFDGVYMDCEIYLNQVKIFEWKNGYTGFEIAITEHLQVGKNELVIRVRNQTPNTRWYSGAGIYRHVWYRKTVLTYLVSNGVYVNLAQKSETDWLVTIETMIRNTQKKVCVGTLSHVLSYQDKQVEKVSQQLTIPPNELFVHTEKFWVRAPQLWSTERPQLYQLVTTFETGYTSSHNLENLGFRKIDLTTNKGLFLNGKSMKIQGVCLHHDLGLLGSAVNQVALKRQLNLLKEMGVNAIRTAHNPATPELLALADELGFLVQSELTDVWRHPKTTYDYARFFDDWVARDVESWIKRERNHPSVFMWSIGNEISDTHNRDDGEATLKRLVTYVKQFDPYQNAVITFGTNYLLWEKTQKAAAILKIVGYNYGETLYQEHHEKYPDWVIYGSETASVVQSRGIYHFPLAQSMLADDDFQCSALGNSRTSWGAKSIEDCLIFERDCSFSLGQFIWSGFDYIGEPTPYHSKTAYLGQIDTAGFPKDAYYIFQAAWTDYRKAPMIHLFPYWDFSENQLIDLRVCSNAPEIELFFNGESLGRRQLDKLIENWHLPYQTGQLLAKAYDEFGHVVAEDSVQSFSDAKTISTQLDKTILLANGEDIAFLEISMRDDKGTFVANANNWVQVEVSGAGVLIGLDNGDSTDFTEYKGNVKPLFSGKLLAMIGSTTQSGEIQVCVKSPTLETVTLSLTSETLKTLTYRAKQEPIRQLVLPEILPVRKIALTTNLSSTQIKTSEKEILITATLFPKQATYQALDWRVTDVKGIDSSLAEIKVLDDKTVKLTPLADGDIFIRCGTKNGAAQIQNYALLPLTILGFKEALLNAYQQITGGLYTRSNLPLSNGNARGVATSRGEESWVVFDKVDFGTFGSDELTLSLFPLEDNPFEIEIWQGYPHEPESACVATVIYTQGTQWNTYQDQQFSLPKRLKGVQTISFVFRQKVHLGSFVFEKQAKAFTSLLANEADEIYGDSFEIRKDVIEHIGNNVVLEFSEMAFGDVGATAIQIIGRANQVTTSIQLKISDEKETRKIFLDFPESHDYSCVEFALERIIGNHQITFIFLPGADFNFKSFQFKK</sequence>
<dbReference type="InterPro" id="IPR006102">
    <property type="entry name" value="Ig-like_GH2"/>
</dbReference>
<evidence type="ECO:0000259" key="8">
    <source>
        <dbReference type="Pfam" id="PF18565"/>
    </source>
</evidence>
<evidence type="ECO:0000259" key="7">
    <source>
        <dbReference type="Pfam" id="PF16355"/>
    </source>
</evidence>
<dbReference type="Pfam" id="PF02836">
    <property type="entry name" value="Glyco_hydro_2_C"/>
    <property type="match status" value="1"/>
</dbReference>
<feature type="domain" description="CBM6" evidence="6">
    <location>
        <begin position="921"/>
        <end position="1016"/>
    </location>
</feature>
<dbReference type="GO" id="GO:0004553">
    <property type="term" value="F:hydrolase activity, hydrolyzing O-glycosyl compounds"/>
    <property type="evidence" value="ECO:0007669"/>
    <property type="project" value="InterPro"/>
</dbReference>